<evidence type="ECO:0000313" key="2">
    <source>
        <dbReference type="EMBL" id="RUT02372.1"/>
    </source>
</evidence>
<feature type="chain" id="PRO_5030083064" description="Lipocalin-like domain-containing protein" evidence="1">
    <location>
        <begin position="26"/>
        <end position="161"/>
    </location>
</feature>
<comment type="caution">
    <text evidence="2">The sequence shown here is derived from an EMBL/GenBank/DDBJ whole genome shotgun (WGS) entry which is preliminary data.</text>
</comment>
<dbReference type="EMBL" id="RSCL01000016">
    <property type="protein sequence ID" value="RUT02372.1"/>
    <property type="molecule type" value="Genomic_DNA"/>
</dbReference>
<keyword evidence="3" id="KW-1185">Reference proteome</keyword>
<protein>
    <recommendedName>
        <fullName evidence="4">Lipocalin-like domain-containing protein</fullName>
    </recommendedName>
</protein>
<reference evidence="2" key="1">
    <citation type="submission" date="2018-12" db="EMBL/GenBank/DDBJ databases">
        <authorList>
            <person name="Will S."/>
            <person name="Neumann-Schaal M."/>
            <person name="Henke P."/>
        </authorList>
    </citation>
    <scope>NUCLEOTIDE SEQUENCE</scope>
    <source>
        <strain evidence="2">PCC 7102</strain>
    </source>
</reference>
<evidence type="ECO:0008006" key="4">
    <source>
        <dbReference type="Google" id="ProtNLM"/>
    </source>
</evidence>
<reference evidence="2" key="2">
    <citation type="journal article" date="2019" name="Genome Biol. Evol.">
        <title>Day and night: Metabolic profiles and evolutionary relationships of six axenic non-marine cyanobacteria.</title>
        <authorList>
            <person name="Will S.E."/>
            <person name="Henke P."/>
            <person name="Boedeker C."/>
            <person name="Huang S."/>
            <person name="Brinkmann H."/>
            <person name="Rohde M."/>
            <person name="Jarek M."/>
            <person name="Friedl T."/>
            <person name="Seufert S."/>
            <person name="Schumacher M."/>
            <person name="Overmann J."/>
            <person name="Neumann-Schaal M."/>
            <person name="Petersen J."/>
        </authorList>
    </citation>
    <scope>NUCLEOTIDE SEQUENCE [LARGE SCALE GENOMIC DNA]</scope>
    <source>
        <strain evidence="2">PCC 7102</strain>
    </source>
</reference>
<name>A0A3S1ITX7_9CYAN</name>
<dbReference type="OrthoDB" id="514603at2"/>
<organism evidence="2 3">
    <name type="scientific">Dulcicalothrix desertica PCC 7102</name>
    <dbReference type="NCBI Taxonomy" id="232991"/>
    <lineage>
        <taxon>Bacteria</taxon>
        <taxon>Bacillati</taxon>
        <taxon>Cyanobacteriota</taxon>
        <taxon>Cyanophyceae</taxon>
        <taxon>Nostocales</taxon>
        <taxon>Calotrichaceae</taxon>
        <taxon>Dulcicalothrix</taxon>
    </lineage>
</organism>
<gene>
    <name evidence="2" type="ORF">DSM106972_058500</name>
</gene>
<keyword evidence="1" id="KW-0732">Signal</keyword>
<dbReference type="AlphaFoldDB" id="A0A3S1ITX7"/>
<sequence>MKFVTKSIALTTLLAVSSGIGFLGAASQVSATMFQGQQANPSKISQIISSKPSIVGSWKGQIIPKGDDTATFIEIDVLSQAGNTKQGTWKFWGYDTKTQKDIVIQNGTLTATVNNNDVILELKEKGKTMIKFKTQVKNNKLTGESFEGKSQTKYLINLKKG</sequence>
<accession>A0A3S1ITX7</accession>
<evidence type="ECO:0000313" key="3">
    <source>
        <dbReference type="Proteomes" id="UP000271624"/>
    </source>
</evidence>
<feature type="signal peptide" evidence="1">
    <location>
        <begin position="1"/>
        <end position="25"/>
    </location>
</feature>
<proteinExistence type="predicted"/>
<dbReference type="Proteomes" id="UP000271624">
    <property type="component" value="Unassembled WGS sequence"/>
</dbReference>
<dbReference type="RefSeq" id="WP_127084105.1">
    <property type="nucleotide sequence ID" value="NZ_RSCL01000016.1"/>
</dbReference>
<evidence type="ECO:0000256" key="1">
    <source>
        <dbReference type="SAM" id="SignalP"/>
    </source>
</evidence>